<dbReference type="RefSeq" id="XP_005793030.1">
    <property type="nucleotide sequence ID" value="XM_005792973.1"/>
</dbReference>
<dbReference type="HOGENOM" id="CLU_1328498_0_0_1"/>
<dbReference type="KEGG" id="ehx:EMIHUDRAFT_372795"/>
<reference evidence="3" key="1">
    <citation type="journal article" date="2013" name="Nature">
        <title>Pan genome of the phytoplankton Emiliania underpins its global distribution.</title>
        <authorList>
            <person name="Read B.A."/>
            <person name="Kegel J."/>
            <person name="Klute M.J."/>
            <person name="Kuo A."/>
            <person name="Lefebvre S.C."/>
            <person name="Maumus F."/>
            <person name="Mayer C."/>
            <person name="Miller J."/>
            <person name="Monier A."/>
            <person name="Salamov A."/>
            <person name="Young J."/>
            <person name="Aguilar M."/>
            <person name="Claverie J.M."/>
            <person name="Frickenhaus S."/>
            <person name="Gonzalez K."/>
            <person name="Herman E.K."/>
            <person name="Lin Y.C."/>
            <person name="Napier J."/>
            <person name="Ogata H."/>
            <person name="Sarno A.F."/>
            <person name="Shmutz J."/>
            <person name="Schroeder D."/>
            <person name="de Vargas C."/>
            <person name="Verret F."/>
            <person name="von Dassow P."/>
            <person name="Valentin K."/>
            <person name="Van de Peer Y."/>
            <person name="Wheeler G."/>
            <person name="Dacks J.B."/>
            <person name="Delwiche C.F."/>
            <person name="Dyhrman S.T."/>
            <person name="Glockner G."/>
            <person name="John U."/>
            <person name="Richards T."/>
            <person name="Worden A.Z."/>
            <person name="Zhang X."/>
            <person name="Grigoriev I.V."/>
            <person name="Allen A.E."/>
            <person name="Bidle K."/>
            <person name="Borodovsky M."/>
            <person name="Bowler C."/>
            <person name="Brownlee C."/>
            <person name="Cock J.M."/>
            <person name="Elias M."/>
            <person name="Gladyshev V.N."/>
            <person name="Groth M."/>
            <person name="Guda C."/>
            <person name="Hadaegh A."/>
            <person name="Iglesias-Rodriguez M.D."/>
            <person name="Jenkins J."/>
            <person name="Jones B.M."/>
            <person name="Lawson T."/>
            <person name="Leese F."/>
            <person name="Lindquist E."/>
            <person name="Lobanov A."/>
            <person name="Lomsadze A."/>
            <person name="Malik S.B."/>
            <person name="Marsh M.E."/>
            <person name="Mackinder L."/>
            <person name="Mock T."/>
            <person name="Mueller-Roeber B."/>
            <person name="Pagarete A."/>
            <person name="Parker M."/>
            <person name="Probert I."/>
            <person name="Quesneville H."/>
            <person name="Raines C."/>
            <person name="Rensing S.A."/>
            <person name="Riano-Pachon D.M."/>
            <person name="Richier S."/>
            <person name="Rokitta S."/>
            <person name="Shiraiwa Y."/>
            <person name="Soanes D.M."/>
            <person name="van der Giezen M."/>
            <person name="Wahlund T.M."/>
            <person name="Williams B."/>
            <person name="Wilson W."/>
            <person name="Wolfe G."/>
            <person name="Wurch L.L."/>
        </authorList>
    </citation>
    <scope>NUCLEOTIDE SEQUENCE</scope>
</reference>
<sequence>MNPKLAPMGQGRAGVPQDRSINWVDEVTSAMQRLPNQQGTAHDVIAVLKEMGHVLDESLHPGTSKTRGFSLVGDVLSRSRTPQFAALPRPARLGQSGTVVQVTHGRKGHKASVQFQDGAVEAFSVGSLALAASPAARRIAAGASVTVTKEEGGVVKVEAGPRNRPCTVYKYRPELTPVKAVKSPTKRKRLNAKERKKGYDGVAQKNG</sequence>
<reference evidence="2" key="2">
    <citation type="submission" date="2024-10" db="UniProtKB">
        <authorList>
            <consortium name="EnsemblProtists"/>
        </authorList>
    </citation>
    <scope>IDENTIFICATION</scope>
</reference>
<dbReference type="GeneID" id="17285873"/>
<dbReference type="AlphaFoldDB" id="A0A0D3KXW6"/>
<evidence type="ECO:0000256" key="1">
    <source>
        <dbReference type="SAM" id="MobiDB-lite"/>
    </source>
</evidence>
<keyword evidence="3" id="KW-1185">Reference proteome</keyword>
<evidence type="ECO:0000313" key="3">
    <source>
        <dbReference type="Proteomes" id="UP000013827"/>
    </source>
</evidence>
<dbReference type="Proteomes" id="UP000013827">
    <property type="component" value="Unassembled WGS sequence"/>
</dbReference>
<evidence type="ECO:0000313" key="2">
    <source>
        <dbReference type="EnsemblProtists" id="EOD40601"/>
    </source>
</evidence>
<dbReference type="PaxDb" id="2903-EOD40601"/>
<feature type="region of interest" description="Disordered" evidence="1">
    <location>
        <begin position="179"/>
        <end position="207"/>
    </location>
</feature>
<dbReference type="EnsemblProtists" id="EOD40601">
    <property type="protein sequence ID" value="EOD40601"/>
    <property type="gene ID" value="EMIHUDRAFT_372795"/>
</dbReference>
<proteinExistence type="predicted"/>
<accession>A0A0D3KXW6</accession>
<protein>
    <submittedName>
        <fullName evidence="2">Uncharacterized protein</fullName>
    </submittedName>
</protein>
<name>A0A0D3KXW6_EMIH1</name>
<organism evidence="2 3">
    <name type="scientific">Emiliania huxleyi (strain CCMP1516)</name>
    <dbReference type="NCBI Taxonomy" id="280463"/>
    <lineage>
        <taxon>Eukaryota</taxon>
        <taxon>Haptista</taxon>
        <taxon>Haptophyta</taxon>
        <taxon>Prymnesiophyceae</taxon>
        <taxon>Isochrysidales</taxon>
        <taxon>Noelaerhabdaceae</taxon>
        <taxon>Emiliania</taxon>
    </lineage>
</organism>